<dbReference type="Proteomes" id="UP000235670">
    <property type="component" value="Unassembled WGS sequence"/>
</dbReference>
<feature type="transmembrane region" description="Helical" evidence="7">
    <location>
        <begin position="190"/>
        <end position="208"/>
    </location>
</feature>
<comment type="caution">
    <text evidence="9">The sequence shown here is derived from an EMBL/GenBank/DDBJ whole genome shotgun (WGS) entry which is preliminary data.</text>
</comment>
<comment type="subcellular location">
    <subcellularLocation>
        <location evidence="1 7">Cell membrane</location>
        <topology evidence="1 7">Multi-pass membrane protein</topology>
    </subcellularLocation>
</comment>
<dbReference type="GO" id="GO:0005886">
    <property type="term" value="C:plasma membrane"/>
    <property type="evidence" value="ECO:0007669"/>
    <property type="project" value="UniProtKB-SubCell"/>
</dbReference>
<feature type="transmembrane region" description="Helical" evidence="7">
    <location>
        <begin position="70"/>
        <end position="91"/>
    </location>
</feature>
<reference evidence="9 10" key="1">
    <citation type="submission" date="2017-09" db="EMBL/GenBank/DDBJ databases">
        <title>Bacterial strain isolated from the female urinary microbiota.</title>
        <authorList>
            <person name="Thomas-White K."/>
            <person name="Kumar N."/>
            <person name="Forster S."/>
            <person name="Putonti C."/>
            <person name="Lawley T."/>
            <person name="Wolfe A.J."/>
        </authorList>
    </citation>
    <scope>NUCLEOTIDE SEQUENCE [LARGE SCALE GENOMIC DNA]</scope>
    <source>
        <strain evidence="9 10">UMB0186</strain>
    </source>
</reference>
<evidence type="ECO:0000256" key="3">
    <source>
        <dbReference type="ARBA" id="ARBA00022475"/>
    </source>
</evidence>
<feature type="transmembrane region" description="Helical" evidence="7">
    <location>
        <begin position="28"/>
        <end position="50"/>
    </location>
</feature>
<evidence type="ECO:0000313" key="9">
    <source>
        <dbReference type="EMBL" id="PMC53093.1"/>
    </source>
</evidence>
<sequence length="215" mass="24306">METVKFLIDFVLHIDKHLGELMIQHGPWWMYGIIFLIIFIETGLVFMPFLPGDSLLFASGALWAATGNNIFALLLLCIAAAVIGDNCNYFIGRNFSEYLKSKPWFKKLVSDENIQDAENFVAKHGGKSIFLARFFPIIRTIVPFIVGAGKMEYRKFRTIDFFGGLCWCTLFVSVGYFFGNIEFVKNNFSVVVIAIILISLIPILVGVVKSRKKAK</sequence>
<evidence type="ECO:0000256" key="2">
    <source>
        <dbReference type="ARBA" id="ARBA00010792"/>
    </source>
</evidence>
<comment type="similarity">
    <text evidence="2 7">Belongs to the DedA family.</text>
</comment>
<dbReference type="STRING" id="84135.GCA_001052115_00633"/>
<dbReference type="PANTHER" id="PTHR30353:SF0">
    <property type="entry name" value="TRANSMEMBRANE PROTEIN"/>
    <property type="match status" value="1"/>
</dbReference>
<feature type="domain" description="VTT" evidence="8">
    <location>
        <begin position="50"/>
        <end position="176"/>
    </location>
</feature>
<gene>
    <name evidence="9" type="ORF">CJ218_00685</name>
</gene>
<accession>A0A2N6SGP8</accession>
<feature type="transmembrane region" description="Helical" evidence="7">
    <location>
        <begin position="159"/>
        <end position="178"/>
    </location>
</feature>
<dbReference type="AlphaFoldDB" id="A0A2N6SGP8"/>
<keyword evidence="6 7" id="KW-0472">Membrane</keyword>
<dbReference type="PANTHER" id="PTHR30353">
    <property type="entry name" value="INNER MEMBRANE PROTEIN DEDA-RELATED"/>
    <property type="match status" value="1"/>
</dbReference>
<organism evidence="9 10">
    <name type="scientific">Gemella sanguinis</name>
    <dbReference type="NCBI Taxonomy" id="84135"/>
    <lineage>
        <taxon>Bacteria</taxon>
        <taxon>Bacillati</taxon>
        <taxon>Bacillota</taxon>
        <taxon>Bacilli</taxon>
        <taxon>Bacillales</taxon>
        <taxon>Gemellaceae</taxon>
        <taxon>Gemella</taxon>
    </lineage>
</organism>
<evidence type="ECO:0000256" key="6">
    <source>
        <dbReference type="ARBA" id="ARBA00023136"/>
    </source>
</evidence>
<dbReference type="OrthoDB" id="9813426at2"/>
<dbReference type="RefSeq" id="WP_102189266.1">
    <property type="nucleotide sequence ID" value="NZ_CAUTAO010000006.1"/>
</dbReference>
<keyword evidence="5 7" id="KW-1133">Transmembrane helix</keyword>
<dbReference type="InterPro" id="IPR032816">
    <property type="entry name" value="VTT_dom"/>
</dbReference>
<dbReference type="InterPro" id="IPR032818">
    <property type="entry name" value="DedA-like"/>
</dbReference>
<dbReference type="EMBL" id="PNGT01000001">
    <property type="protein sequence ID" value="PMC53093.1"/>
    <property type="molecule type" value="Genomic_DNA"/>
</dbReference>
<keyword evidence="4 7" id="KW-0812">Transmembrane</keyword>
<evidence type="ECO:0000256" key="5">
    <source>
        <dbReference type="ARBA" id="ARBA00022989"/>
    </source>
</evidence>
<evidence type="ECO:0000256" key="4">
    <source>
        <dbReference type="ARBA" id="ARBA00022692"/>
    </source>
</evidence>
<name>A0A2N6SGP8_9BACL</name>
<evidence type="ECO:0000256" key="7">
    <source>
        <dbReference type="RuleBase" id="RU367016"/>
    </source>
</evidence>
<protein>
    <submittedName>
        <fullName evidence="9">Cytochrome O ubiquinol oxidase</fullName>
    </submittedName>
</protein>
<evidence type="ECO:0000259" key="8">
    <source>
        <dbReference type="Pfam" id="PF09335"/>
    </source>
</evidence>
<evidence type="ECO:0000313" key="10">
    <source>
        <dbReference type="Proteomes" id="UP000235670"/>
    </source>
</evidence>
<proteinExistence type="inferred from homology"/>
<evidence type="ECO:0000256" key="1">
    <source>
        <dbReference type="ARBA" id="ARBA00004651"/>
    </source>
</evidence>
<keyword evidence="3 7" id="KW-1003">Cell membrane</keyword>
<dbReference type="Pfam" id="PF09335">
    <property type="entry name" value="VTT_dom"/>
    <property type="match status" value="1"/>
</dbReference>